<dbReference type="Gene3D" id="3.30.420.10">
    <property type="entry name" value="Ribonuclease H-like superfamily/Ribonuclease H"/>
    <property type="match status" value="1"/>
</dbReference>
<proteinExistence type="predicted"/>
<gene>
    <name evidence="3" type="ORF">F8D48_11410</name>
</gene>
<keyword evidence="4" id="KW-1185">Reference proteome</keyword>
<name>A0A7C8FYB0_9ACTN</name>
<keyword evidence="1" id="KW-0233">DNA recombination</keyword>
<dbReference type="GO" id="GO:0032196">
    <property type="term" value="P:transposition"/>
    <property type="evidence" value="ECO:0007669"/>
    <property type="project" value="TreeGrafter"/>
</dbReference>
<dbReference type="GO" id="GO:0005829">
    <property type="term" value="C:cytosol"/>
    <property type="evidence" value="ECO:0007669"/>
    <property type="project" value="TreeGrafter"/>
</dbReference>
<dbReference type="PANTHER" id="PTHR10948:SF23">
    <property type="entry name" value="TRANSPOSASE INSI FOR INSERTION SEQUENCE ELEMENT IS30A-RELATED"/>
    <property type="match status" value="1"/>
</dbReference>
<dbReference type="Proteomes" id="UP000479639">
    <property type="component" value="Unassembled WGS sequence"/>
</dbReference>
<dbReference type="InterPro" id="IPR051917">
    <property type="entry name" value="Transposase-Integrase"/>
</dbReference>
<feature type="domain" description="Integrase catalytic" evidence="2">
    <location>
        <begin position="227"/>
        <end position="397"/>
    </location>
</feature>
<dbReference type="AlphaFoldDB" id="A0A7C8FYB0"/>
<evidence type="ECO:0000313" key="3">
    <source>
        <dbReference type="EMBL" id="KAB1635968.1"/>
    </source>
</evidence>
<sequence>MQDRHCGMGMRCGSNLREGAIVDGDNRAYCRIDKADREAIQNGLGKRKGCREIARSIGRSPAAVTEEVRRHRTWKDGERRGEIVPSDPEDVSCSHLLRWPWTCNGCTAYTRKCGRRQRMEYKAALAQAASEKTRSESRRGINRREEDFERIAFEIRSAILDGKSPEQICLAKPHLGLAPSTLYRWAERGYFSMSPMDFRRRVGYRPRKGQSERRPTSHGEERSYAAFCALPEEQRARACEMDTVLGKARDEQCLLTLFLRPCKVQPVLLLPKKASGAVASALDSLERAMGKHPFKRLFGIILTDNGVEFADTAAIEASAFGGDARCKVYYCDVRASQQKGACERNHVELRKMLPKRRGISFDDLTERDCAFVMSHVNSQPRPSLMGMSPLGMLRAADEEARDALCVALGMEEIPFDALALTLDAVNAQRAERGLGPLA</sequence>
<dbReference type="InterPro" id="IPR036397">
    <property type="entry name" value="RNaseH_sf"/>
</dbReference>
<dbReference type="InterPro" id="IPR012337">
    <property type="entry name" value="RNaseH-like_sf"/>
</dbReference>
<dbReference type="EMBL" id="WAJS01000074">
    <property type="protein sequence ID" value="KAB1635968.1"/>
    <property type="molecule type" value="Genomic_DNA"/>
</dbReference>
<dbReference type="GO" id="GO:0015074">
    <property type="term" value="P:DNA integration"/>
    <property type="evidence" value="ECO:0007669"/>
    <property type="project" value="InterPro"/>
</dbReference>
<dbReference type="SUPFAM" id="SSF53098">
    <property type="entry name" value="Ribonuclease H-like"/>
    <property type="match status" value="1"/>
</dbReference>
<dbReference type="InterPro" id="IPR053392">
    <property type="entry name" value="Transposase_IS30-like"/>
</dbReference>
<dbReference type="NCBIfam" id="NF033563">
    <property type="entry name" value="transpos_IS30"/>
    <property type="match status" value="1"/>
</dbReference>
<evidence type="ECO:0000256" key="1">
    <source>
        <dbReference type="ARBA" id="ARBA00023172"/>
    </source>
</evidence>
<reference evidence="3 4" key="1">
    <citation type="submission" date="2019-09" db="EMBL/GenBank/DDBJ databases">
        <title>Whole genome shotgun sequencing (WGS) of Ellagibacter isourolithinifaciens DSM 104140(T) and Adlercreutzia muris DSM 29508(T).</title>
        <authorList>
            <person name="Stoll D.A."/>
            <person name="Danylec N."/>
            <person name="Huch M."/>
        </authorList>
    </citation>
    <scope>NUCLEOTIDE SEQUENCE [LARGE SCALE GENOMIC DNA]</scope>
    <source>
        <strain evidence="3 4">DSM 29508</strain>
    </source>
</reference>
<dbReference type="Pfam" id="PF13936">
    <property type="entry name" value="HTH_38"/>
    <property type="match status" value="1"/>
</dbReference>
<dbReference type="PANTHER" id="PTHR10948">
    <property type="entry name" value="TRANSPOSASE"/>
    <property type="match status" value="1"/>
</dbReference>
<organism evidence="3 4">
    <name type="scientific">Adlercreutzia muris</name>
    <dbReference type="NCBI Taxonomy" id="1796610"/>
    <lineage>
        <taxon>Bacteria</taxon>
        <taxon>Bacillati</taxon>
        <taxon>Actinomycetota</taxon>
        <taxon>Coriobacteriia</taxon>
        <taxon>Eggerthellales</taxon>
        <taxon>Eggerthellaceae</taxon>
        <taxon>Adlercreutzia</taxon>
    </lineage>
</organism>
<evidence type="ECO:0000259" key="2">
    <source>
        <dbReference type="PROSITE" id="PS50994"/>
    </source>
</evidence>
<dbReference type="GO" id="GO:0006310">
    <property type="term" value="P:DNA recombination"/>
    <property type="evidence" value="ECO:0007669"/>
    <property type="project" value="UniProtKB-KW"/>
</dbReference>
<dbReference type="GO" id="GO:0003676">
    <property type="term" value="F:nucleic acid binding"/>
    <property type="evidence" value="ECO:0007669"/>
    <property type="project" value="InterPro"/>
</dbReference>
<evidence type="ECO:0000313" key="4">
    <source>
        <dbReference type="Proteomes" id="UP000479639"/>
    </source>
</evidence>
<comment type="caution">
    <text evidence="3">The sequence shown here is derived from an EMBL/GenBank/DDBJ whole genome shotgun (WGS) entry which is preliminary data.</text>
</comment>
<dbReference type="PROSITE" id="PS50994">
    <property type="entry name" value="INTEGRASE"/>
    <property type="match status" value="1"/>
</dbReference>
<dbReference type="InterPro" id="IPR001584">
    <property type="entry name" value="Integrase_cat-core"/>
</dbReference>
<dbReference type="InterPro" id="IPR025246">
    <property type="entry name" value="IS30-like_HTH"/>
</dbReference>
<accession>A0A7C8FYB0</accession>
<dbReference type="GO" id="GO:0004803">
    <property type="term" value="F:transposase activity"/>
    <property type="evidence" value="ECO:0007669"/>
    <property type="project" value="TreeGrafter"/>
</dbReference>
<protein>
    <submittedName>
        <fullName evidence="3">IS30 family transposase</fullName>
    </submittedName>
</protein>